<reference evidence="1" key="1">
    <citation type="submission" date="2022-05" db="EMBL/GenBank/DDBJ databases">
        <title>Chromosome-level genome of Chaenocephalus aceratus.</title>
        <authorList>
            <person name="Park H."/>
        </authorList>
    </citation>
    <scope>NUCLEOTIDE SEQUENCE</scope>
    <source>
        <strain evidence="1">KU_202001</strain>
    </source>
</reference>
<proteinExistence type="predicted"/>
<comment type="caution">
    <text evidence="1">The sequence shown here is derived from an EMBL/GenBank/DDBJ whole genome shotgun (WGS) entry which is preliminary data.</text>
</comment>
<dbReference type="Proteomes" id="UP001057452">
    <property type="component" value="Chromosome 5"/>
</dbReference>
<protein>
    <submittedName>
        <fullName evidence="1">Uncharacterized protein</fullName>
    </submittedName>
</protein>
<accession>A0ACB9XLA3</accession>
<evidence type="ECO:0000313" key="1">
    <source>
        <dbReference type="EMBL" id="KAI4827872.1"/>
    </source>
</evidence>
<gene>
    <name evidence="1" type="ORF">KUCAC02_031234</name>
</gene>
<keyword evidence="2" id="KW-1185">Reference proteome</keyword>
<name>A0ACB9XLA3_CHAAC</name>
<feature type="non-terminal residue" evidence="1">
    <location>
        <position position="1"/>
    </location>
</feature>
<feature type="non-terminal residue" evidence="1">
    <location>
        <position position="94"/>
    </location>
</feature>
<evidence type="ECO:0000313" key="2">
    <source>
        <dbReference type="Proteomes" id="UP001057452"/>
    </source>
</evidence>
<dbReference type="EMBL" id="CM043789">
    <property type="protein sequence ID" value="KAI4827872.1"/>
    <property type="molecule type" value="Genomic_DNA"/>
</dbReference>
<organism evidence="1 2">
    <name type="scientific">Chaenocephalus aceratus</name>
    <name type="common">Blackfin icefish</name>
    <name type="synonym">Chaenichthys aceratus</name>
    <dbReference type="NCBI Taxonomy" id="36190"/>
    <lineage>
        <taxon>Eukaryota</taxon>
        <taxon>Metazoa</taxon>
        <taxon>Chordata</taxon>
        <taxon>Craniata</taxon>
        <taxon>Vertebrata</taxon>
        <taxon>Euteleostomi</taxon>
        <taxon>Actinopterygii</taxon>
        <taxon>Neopterygii</taxon>
        <taxon>Teleostei</taxon>
        <taxon>Neoteleostei</taxon>
        <taxon>Acanthomorphata</taxon>
        <taxon>Eupercaria</taxon>
        <taxon>Perciformes</taxon>
        <taxon>Notothenioidei</taxon>
        <taxon>Channichthyidae</taxon>
        <taxon>Chaenocephalus</taxon>
    </lineage>
</organism>
<sequence>TKAIRPADLCSPDELLPLHDLSVTSSQYTQCALEEDAHGTTSVIYQLGRGLCRLSRKSSERPWVHRSATTMLSASCATEEEQVMNMDFRRMWRR</sequence>